<dbReference type="EMBL" id="FNNA01000003">
    <property type="protein sequence ID" value="SDX15383.1"/>
    <property type="molecule type" value="Genomic_DNA"/>
</dbReference>
<dbReference type="Pfam" id="PF00990">
    <property type="entry name" value="GGDEF"/>
    <property type="match status" value="1"/>
</dbReference>
<dbReference type="STRING" id="1545044.SAMN05444276_10333"/>
<gene>
    <name evidence="2" type="ORF">SAMN05444276_10333</name>
</gene>
<evidence type="ECO:0000313" key="3">
    <source>
        <dbReference type="Proteomes" id="UP000182944"/>
    </source>
</evidence>
<protein>
    <submittedName>
        <fullName evidence="2">Diguanylate cyclase (GGDEF) domain-containing protein</fullName>
    </submittedName>
</protein>
<name>A0A1H2ZD07_9RHOB</name>
<evidence type="ECO:0000259" key="1">
    <source>
        <dbReference type="PROSITE" id="PS50887"/>
    </source>
</evidence>
<dbReference type="InterPro" id="IPR043128">
    <property type="entry name" value="Rev_trsase/Diguanyl_cyclase"/>
</dbReference>
<dbReference type="InterPro" id="IPR000160">
    <property type="entry name" value="GGDEF_dom"/>
</dbReference>
<dbReference type="PROSITE" id="PS50887">
    <property type="entry name" value="GGDEF"/>
    <property type="match status" value="1"/>
</dbReference>
<feature type="domain" description="GGDEF" evidence="1">
    <location>
        <begin position="186"/>
        <end position="319"/>
    </location>
</feature>
<dbReference type="SMART" id="SM00267">
    <property type="entry name" value="GGDEF"/>
    <property type="match status" value="1"/>
</dbReference>
<dbReference type="NCBIfam" id="TIGR00254">
    <property type="entry name" value="GGDEF"/>
    <property type="match status" value="1"/>
</dbReference>
<sequence>MSGGVDTVSMTALRLMPMHLHLDANRRILSAGTTLRHLIGEAADFDAAFEPAGPEGLAGAGATGRVFLRLLGDDGIMLRGQAVPDGQGGTLLNLGFGIGVVEAIRRFGLTDRDFAPSELVMEVLFLTEANNVMTDELTRANLRLEEARSKAEAEAFTDPLTGLSNRRGLELAFEALRRAAVADPERQFAVLVLDLDRFKALNDSMGHAAGDAMLRAVAQRLRVVTRDEDTIARTGGDEFVLLIPGLADARQLEALGARICAAITRPVPIGGTVQSLSASVGAVLSRDCPTLDWTALEAAADEALYAAKRDGRGCLRVSR</sequence>
<organism evidence="2 3">
    <name type="scientific">Paracoccus sanguinis</name>
    <dbReference type="NCBI Taxonomy" id="1545044"/>
    <lineage>
        <taxon>Bacteria</taxon>
        <taxon>Pseudomonadati</taxon>
        <taxon>Pseudomonadota</taxon>
        <taxon>Alphaproteobacteria</taxon>
        <taxon>Rhodobacterales</taxon>
        <taxon>Paracoccaceae</taxon>
        <taxon>Paracoccus</taxon>
    </lineage>
</organism>
<dbReference type="AlphaFoldDB" id="A0A1H2ZD07"/>
<proteinExistence type="predicted"/>
<dbReference type="Proteomes" id="UP000182944">
    <property type="component" value="Unassembled WGS sequence"/>
</dbReference>
<dbReference type="InterPro" id="IPR029787">
    <property type="entry name" value="Nucleotide_cyclase"/>
</dbReference>
<dbReference type="SUPFAM" id="SSF55073">
    <property type="entry name" value="Nucleotide cyclase"/>
    <property type="match status" value="1"/>
</dbReference>
<keyword evidence="3" id="KW-1185">Reference proteome</keyword>
<accession>A0A1H2ZD07</accession>
<dbReference type="Gene3D" id="3.30.70.270">
    <property type="match status" value="1"/>
</dbReference>
<reference evidence="3" key="1">
    <citation type="submission" date="2016-10" db="EMBL/GenBank/DDBJ databases">
        <authorList>
            <person name="Varghese N."/>
            <person name="Submissions S."/>
        </authorList>
    </citation>
    <scope>NUCLEOTIDE SEQUENCE [LARGE SCALE GENOMIC DNA]</scope>
    <source>
        <strain evidence="3">DSM 29303</strain>
    </source>
</reference>
<dbReference type="CDD" id="cd01949">
    <property type="entry name" value="GGDEF"/>
    <property type="match status" value="1"/>
</dbReference>
<dbReference type="PANTHER" id="PTHR46663">
    <property type="entry name" value="DIGUANYLATE CYCLASE DGCT-RELATED"/>
    <property type="match status" value="1"/>
</dbReference>
<dbReference type="PANTHER" id="PTHR46663:SF2">
    <property type="entry name" value="GGDEF DOMAIN-CONTAINING PROTEIN"/>
    <property type="match status" value="1"/>
</dbReference>
<dbReference type="OrthoDB" id="9812260at2"/>
<evidence type="ECO:0000313" key="2">
    <source>
        <dbReference type="EMBL" id="SDX15383.1"/>
    </source>
</evidence>
<dbReference type="InterPro" id="IPR052163">
    <property type="entry name" value="DGC-Regulatory_Protein"/>
</dbReference>